<dbReference type="EMBL" id="BGZK01000319">
    <property type="protein sequence ID" value="GBP36544.1"/>
    <property type="molecule type" value="Genomic_DNA"/>
</dbReference>
<feature type="domain" description="Grh/CP2 DB" evidence="2">
    <location>
        <begin position="78"/>
        <end position="117"/>
    </location>
</feature>
<dbReference type="PANTHER" id="PTHR11037">
    <property type="entry name" value="TRANSCRIPTION FACTOR CP2"/>
    <property type="match status" value="1"/>
</dbReference>
<proteinExistence type="predicted"/>
<dbReference type="STRING" id="151549.A0A4C1VF22"/>
<dbReference type="OrthoDB" id="7680836at2759"/>
<protein>
    <submittedName>
        <fullName evidence="3">Protein grainyhead</fullName>
    </submittedName>
</protein>
<feature type="region of interest" description="Disordered" evidence="1">
    <location>
        <begin position="30"/>
        <end position="52"/>
    </location>
</feature>
<evidence type="ECO:0000256" key="1">
    <source>
        <dbReference type="SAM" id="MobiDB-lite"/>
    </source>
</evidence>
<dbReference type="InterPro" id="IPR040167">
    <property type="entry name" value="TF_CP2-like"/>
</dbReference>
<dbReference type="GO" id="GO:0000978">
    <property type="term" value="F:RNA polymerase II cis-regulatory region sequence-specific DNA binding"/>
    <property type="evidence" value="ECO:0007669"/>
    <property type="project" value="TreeGrafter"/>
</dbReference>
<dbReference type="InterPro" id="IPR007604">
    <property type="entry name" value="CP2"/>
</dbReference>
<dbReference type="Proteomes" id="UP000299102">
    <property type="component" value="Unassembled WGS sequence"/>
</dbReference>
<sequence>MAGRAGRRDVSIAAGSHRYNFIRRLGISMRRRRRRPAGESRRRPRSADTRSCIQPTVRRCGYRAYAPCARAAAPPVHQSESVVMLVFREEKSPEDEIKAWQFWHGRQHSVKQRILDAGRHRTPARACETRRGRAGAGGAGAQRATRYAPAQCLLRLHTRLRISCVTPLATSTLIMQIFKYRETQLRLGLEKYDVDVPKDRVEVHYRMRTLPSSIKDGYNSSCDMRVDSAVKSRLSPRGRDAAVGAVQVLRYRSESCPRGAGAGRGRGWS</sequence>
<evidence type="ECO:0000259" key="2">
    <source>
        <dbReference type="Pfam" id="PF04516"/>
    </source>
</evidence>
<dbReference type="PANTHER" id="PTHR11037:SF20">
    <property type="entry name" value="PROTEIN GRAINYHEAD"/>
    <property type="match status" value="1"/>
</dbReference>
<gene>
    <name evidence="3" type="primary">grh</name>
    <name evidence="3" type="ORF">EVAR_8379_1</name>
</gene>
<evidence type="ECO:0000313" key="4">
    <source>
        <dbReference type="Proteomes" id="UP000299102"/>
    </source>
</evidence>
<feature type="region of interest" description="Disordered" evidence="1">
    <location>
        <begin position="116"/>
        <end position="141"/>
    </location>
</feature>
<dbReference type="GO" id="GO:0001228">
    <property type="term" value="F:DNA-binding transcription activator activity, RNA polymerase II-specific"/>
    <property type="evidence" value="ECO:0007669"/>
    <property type="project" value="TreeGrafter"/>
</dbReference>
<accession>A0A4C1VF22</accession>
<reference evidence="3 4" key="1">
    <citation type="journal article" date="2019" name="Commun. Biol.">
        <title>The bagworm genome reveals a unique fibroin gene that provides high tensile strength.</title>
        <authorList>
            <person name="Kono N."/>
            <person name="Nakamura H."/>
            <person name="Ohtoshi R."/>
            <person name="Tomita M."/>
            <person name="Numata K."/>
            <person name="Arakawa K."/>
        </authorList>
    </citation>
    <scope>NUCLEOTIDE SEQUENCE [LARGE SCALE GENOMIC DNA]</scope>
</reference>
<comment type="caution">
    <text evidence="3">The sequence shown here is derived from an EMBL/GenBank/DDBJ whole genome shotgun (WGS) entry which is preliminary data.</text>
</comment>
<keyword evidence="4" id="KW-1185">Reference proteome</keyword>
<organism evidence="3 4">
    <name type="scientific">Eumeta variegata</name>
    <name type="common">Bagworm moth</name>
    <name type="synonym">Eumeta japonica</name>
    <dbReference type="NCBI Taxonomy" id="151549"/>
    <lineage>
        <taxon>Eukaryota</taxon>
        <taxon>Metazoa</taxon>
        <taxon>Ecdysozoa</taxon>
        <taxon>Arthropoda</taxon>
        <taxon>Hexapoda</taxon>
        <taxon>Insecta</taxon>
        <taxon>Pterygota</taxon>
        <taxon>Neoptera</taxon>
        <taxon>Endopterygota</taxon>
        <taxon>Lepidoptera</taxon>
        <taxon>Glossata</taxon>
        <taxon>Ditrysia</taxon>
        <taxon>Tineoidea</taxon>
        <taxon>Psychidae</taxon>
        <taxon>Oiketicinae</taxon>
        <taxon>Eumeta</taxon>
    </lineage>
</organism>
<name>A0A4C1VF22_EUMVA</name>
<evidence type="ECO:0000313" key="3">
    <source>
        <dbReference type="EMBL" id="GBP36544.1"/>
    </source>
</evidence>
<dbReference type="Pfam" id="PF04516">
    <property type="entry name" value="CP2"/>
    <property type="match status" value="1"/>
</dbReference>
<feature type="compositionally biased region" description="Basic and acidic residues" evidence="1">
    <location>
        <begin position="36"/>
        <end position="48"/>
    </location>
</feature>
<dbReference type="AlphaFoldDB" id="A0A4C1VF22"/>
<dbReference type="GO" id="GO:0005634">
    <property type="term" value="C:nucleus"/>
    <property type="evidence" value="ECO:0007669"/>
    <property type="project" value="TreeGrafter"/>
</dbReference>